<gene>
    <name evidence="2" type="ORF">M9Y10_007153</name>
</gene>
<keyword evidence="1" id="KW-0732">Signal</keyword>
<feature type="chain" id="PRO_5046498745" evidence="1">
    <location>
        <begin position="23"/>
        <end position="324"/>
    </location>
</feature>
<reference evidence="2 3" key="1">
    <citation type="submission" date="2024-04" db="EMBL/GenBank/DDBJ databases">
        <title>Tritrichomonas musculus Genome.</title>
        <authorList>
            <person name="Alves-Ferreira E."/>
            <person name="Grigg M."/>
            <person name="Lorenzi H."/>
            <person name="Galac M."/>
        </authorList>
    </citation>
    <scope>NUCLEOTIDE SEQUENCE [LARGE SCALE GENOMIC DNA]</scope>
    <source>
        <strain evidence="2 3">EAF2021</strain>
    </source>
</reference>
<proteinExistence type="predicted"/>
<organism evidence="2 3">
    <name type="scientific">Tritrichomonas musculus</name>
    <dbReference type="NCBI Taxonomy" id="1915356"/>
    <lineage>
        <taxon>Eukaryota</taxon>
        <taxon>Metamonada</taxon>
        <taxon>Parabasalia</taxon>
        <taxon>Tritrichomonadida</taxon>
        <taxon>Tritrichomonadidae</taxon>
        <taxon>Tritrichomonas</taxon>
    </lineage>
</organism>
<evidence type="ECO:0000313" key="2">
    <source>
        <dbReference type="EMBL" id="KAK8871425.1"/>
    </source>
</evidence>
<name>A0ABR2J1I7_9EUKA</name>
<dbReference type="Proteomes" id="UP001470230">
    <property type="component" value="Unassembled WGS sequence"/>
</dbReference>
<comment type="caution">
    <text evidence="2">The sequence shown here is derived from an EMBL/GenBank/DDBJ whole genome shotgun (WGS) entry which is preliminary data.</text>
</comment>
<feature type="signal peptide" evidence="1">
    <location>
        <begin position="1"/>
        <end position="22"/>
    </location>
</feature>
<evidence type="ECO:0000313" key="3">
    <source>
        <dbReference type="Proteomes" id="UP001470230"/>
    </source>
</evidence>
<accession>A0ABR2J1I7</accession>
<evidence type="ECO:0000256" key="1">
    <source>
        <dbReference type="SAM" id="SignalP"/>
    </source>
</evidence>
<sequence>MIKTQNVFKCFFVISLILFVLGKIDKPKNIKLKFKGKFFNLQKNDSKISPQQNSSFLLDHREPSNFSLPKNFHVRNSFRHGGLCIALLSSNRPEYLSKTLPAFLEYIYKYEPNLDYTLVWVDTATNNIGQLNIELDERFHFDKKVFLSTFARSKIYEGVTASYKLALSLCEKNDYFMPFEEDWLLIDSPTKGFLQITMSVLEKAPHSLMGIVFKETEQKEGPSDPLLVEVGGDVYNVTCQKKRGFQFVNGASIYRMSNMKEMTKDGVNEKTSFELSCTEVARTLGMYFGFIDFVENCTKPKGDCYGVFRHIGRRSMAWGVMRKD</sequence>
<protein>
    <submittedName>
        <fullName evidence="2">Uncharacterized protein</fullName>
    </submittedName>
</protein>
<keyword evidence="3" id="KW-1185">Reference proteome</keyword>
<dbReference type="EMBL" id="JAPFFF010000013">
    <property type="protein sequence ID" value="KAK8871425.1"/>
    <property type="molecule type" value="Genomic_DNA"/>
</dbReference>